<proteinExistence type="predicted"/>
<reference evidence="3" key="1">
    <citation type="submission" date="2023-03" db="EMBL/GenBank/DDBJ databases">
        <title>Edaphobacter sp.</title>
        <authorList>
            <person name="Huber K.J."/>
            <person name="Papendorf J."/>
            <person name="Pilke C."/>
            <person name="Bunk B."/>
            <person name="Sproeer C."/>
            <person name="Pester M."/>
        </authorList>
    </citation>
    <scope>NUCLEOTIDE SEQUENCE</scope>
    <source>
        <strain evidence="3">DSM 110680</strain>
    </source>
</reference>
<dbReference type="InterPro" id="IPR012495">
    <property type="entry name" value="TadE-like_dom"/>
</dbReference>
<evidence type="ECO:0000259" key="2">
    <source>
        <dbReference type="Pfam" id="PF07811"/>
    </source>
</evidence>
<dbReference type="AlphaFoldDB" id="A0AAU7DGT2"/>
<dbReference type="EMBL" id="CP121196">
    <property type="protein sequence ID" value="XBH17029.1"/>
    <property type="molecule type" value="Genomic_DNA"/>
</dbReference>
<gene>
    <name evidence="3" type="ORF">P8935_20955</name>
</gene>
<sequence length="196" mass="20532">MRDLSFEVPEAIFRPRITSCLQRLRRTGSKPSRIRRAVLRDQVGSALVEMAVVMPVMLMMLTGIFSFSVVLYQKLLLGESVSNAGRVMALERGDTDPCATTASAIYAAAPALAKSNLTLTFVIGGTNTSGTVSGGTTYGGTKGSAPTCTAAGNGGAAAMQSGWPAQIQATYPCTFFVYANNLGTCSISTTVTEVIQ</sequence>
<name>A0AAU7DGT2_9BACT</name>
<evidence type="ECO:0000313" key="3">
    <source>
        <dbReference type="EMBL" id="XBH17029.1"/>
    </source>
</evidence>
<keyword evidence="1" id="KW-0812">Transmembrane</keyword>
<protein>
    <submittedName>
        <fullName evidence="3">Pilus assembly protein</fullName>
    </submittedName>
</protein>
<dbReference type="Pfam" id="PF07811">
    <property type="entry name" value="TadE"/>
    <property type="match status" value="1"/>
</dbReference>
<dbReference type="RefSeq" id="WP_348262261.1">
    <property type="nucleotide sequence ID" value="NZ_CP121196.1"/>
</dbReference>
<feature type="domain" description="TadE-like" evidence="2">
    <location>
        <begin position="44"/>
        <end position="86"/>
    </location>
</feature>
<keyword evidence="1" id="KW-0472">Membrane</keyword>
<keyword evidence="1" id="KW-1133">Transmembrane helix</keyword>
<organism evidence="3">
    <name type="scientific">Telmatobacter sp. DSM 110680</name>
    <dbReference type="NCBI Taxonomy" id="3036704"/>
    <lineage>
        <taxon>Bacteria</taxon>
        <taxon>Pseudomonadati</taxon>
        <taxon>Acidobacteriota</taxon>
        <taxon>Terriglobia</taxon>
        <taxon>Terriglobales</taxon>
        <taxon>Acidobacteriaceae</taxon>
        <taxon>Telmatobacter</taxon>
    </lineage>
</organism>
<accession>A0AAU7DGT2</accession>
<feature type="transmembrane region" description="Helical" evidence="1">
    <location>
        <begin position="50"/>
        <end position="72"/>
    </location>
</feature>
<evidence type="ECO:0000256" key="1">
    <source>
        <dbReference type="SAM" id="Phobius"/>
    </source>
</evidence>